<evidence type="ECO:0000313" key="1">
    <source>
        <dbReference type="EMBL" id="MBK1869512.1"/>
    </source>
</evidence>
<sequence>MRSQLMAVATASPPFELRTEDVIEEATRIFAGRHRDFERMMPVFANTGIRRRQSVRPYSWFRAEQGWPERTDAYIDGATDLFRKAAGEALAQAGMEAGEIDTIVTVSSTGVATPSIEARVMHDMGFHKNVSRIPVFGLGCAGGTTGLSLAARLAQTPASNVLLVVIELCTLAFRPDEMTKSNIIATALFGDGAAACVLSGKKKDGLAAIEFSGEHSWPDTLDIMGWRMDPQGFGAIFSQRIPDFVTQELRAAADGFLSRNGLAVDDIGQYVFHPGGAKVISALEQVFHLDQGTLEIERQVLADHGNMSAPTVLFVLKEALKKPFTGRRFVSALGPGFTSSFATMVS</sequence>
<dbReference type="Proteomes" id="UP000616151">
    <property type="component" value="Unassembled WGS sequence"/>
</dbReference>
<protein>
    <submittedName>
        <fullName evidence="1">Type III polyketide synthase</fullName>
    </submittedName>
</protein>
<evidence type="ECO:0000313" key="2">
    <source>
        <dbReference type="Proteomes" id="UP000616151"/>
    </source>
</evidence>
<gene>
    <name evidence="1" type="ORF">JHL16_24340</name>
</gene>
<comment type="caution">
    <text evidence="1">The sequence shown here is derived from an EMBL/GenBank/DDBJ whole genome shotgun (WGS) entry which is preliminary data.</text>
</comment>
<reference evidence="1" key="1">
    <citation type="submission" date="2021-01" db="EMBL/GenBank/DDBJ databases">
        <authorList>
            <person name="Sun Q."/>
        </authorList>
    </citation>
    <scope>NUCLEOTIDE SEQUENCE</scope>
    <source>
        <strain evidence="1">YIM B02566</strain>
    </source>
</reference>
<accession>A0ACC5RA64</accession>
<proteinExistence type="predicted"/>
<keyword evidence="2" id="KW-1185">Reference proteome</keyword>
<dbReference type="EMBL" id="JAENHL010000008">
    <property type="protein sequence ID" value="MBK1869512.1"/>
    <property type="molecule type" value="Genomic_DNA"/>
</dbReference>
<organism evidence="1 2">
    <name type="scientific">Taklimakanibacter albus</name>
    <dbReference type="NCBI Taxonomy" id="2800327"/>
    <lineage>
        <taxon>Bacteria</taxon>
        <taxon>Pseudomonadati</taxon>
        <taxon>Pseudomonadota</taxon>
        <taxon>Alphaproteobacteria</taxon>
        <taxon>Hyphomicrobiales</taxon>
        <taxon>Aestuariivirgaceae</taxon>
        <taxon>Taklimakanibacter</taxon>
    </lineage>
</organism>
<name>A0ACC5RA64_9HYPH</name>